<sequence>MTSTSARELEHPQCGEIRLEAVLHALSDPMRLQIVRYLATLGRDGEAPCSAIDLVVTKSTSTHHFRVLREAGVICQIYQGTAKMNRLRREDLDELFPGLLGTILDADAAQCRRLGDGH</sequence>
<feature type="domain" description="HTH arsR-type" evidence="4">
    <location>
        <begin position="11"/>
        <end position="107"/>
    </location>
</feature>
<dbReference type="PANTHER" id="PTHR33154:SF12">
    <property type="entry name" value="TRANSCRIPTIONAL REGULATORY PROTEIN"/>
    <property type="match status" value="1"/>
</dbReference>
<dbReference type="InterPro" id="IPR036390">
    <property type="entry name" value="WH_DNA-bd_sf"/>
</dbReference>
<evidence type="ECO:0000256" key="3">
    <source>
        <dbReference type="ARBA" id="ARBA00023163"/>
    </source>
</evidence>
<dbReference type="Proteomes" id="UP001596496">
    <property type="component" value="Unassembled WGS sequence"/>
</dbReference>
<evidence type="ECO:0000259" key="4">
    <source>
        <dbReference type="PROSITE" id="PS50987"/>
    </source>
</evidence>
<evidence type="ECO:0000256" key="1">
    <source>
        <dbReference type="ARBA" id="ARBA00023015"/>
    </source>
</evidence>
<comment type="caution">
    <text evidence="5">The sequence shown here is derived from an EMBL/GenBank/DDBJ whole genome shotgun (WGS) entry which is preliminary data.</text>
</comment>
<dbReference type="EMBL" id="JBHTCG010000023">
    <property type="protein sequence ID" value="MFC7385998.1"/>
    <property type="molecule type" value="Genomic_DNA"/>
</dbReference>
<dbReference type="SMART" id="SM00418">
    <property type="entry name" value="HTH_ARSR"/>
    <property type="match status" value="1"/>
</dbReference>
<keyword evidence="3" id="KW-0804">Transcription</keyword>
<protein>
    <submittedName>
        <fullName evidence="5">ArsR/SmtB family transcription factor</fullName>
    </submittedName>
</protein>
<dbReference type="InterPro" id="IPR036388">
    <property type="entry name" value="WH-like_DNA-bd_sf"/>
</dbReference>
<dbReference type="InterPro" id="IPR011991">
    <property type="entry name" value="ArsR-like_HTH"/>
</dbReference>
<proteinExistence type="predicted"/>
<keyword evidence="1" id="KW-0805">Transcription regulation</keyword>
<dbReference type="SUPFAM" id="SSF46785">
    <property type="entry name" value="Winged helix' DNA-binding domain"/>
    <property type="match status" value="1"/>
</dbReference>
<accession>A0ABW2PA01</accession>
<keyword evidence="2" id="KW-0238">DNA-binding</keyword>
<organism evidence="5 6">
    <name type="scientific">Sphaerisporangium rhizosphaerae</name>
    <dbReference type="NCBI Taxonomy" id="2269375"/>
    <lineage>
        <taxon>Bacteria</taxon>
        <taxon>Bacillati</taxon>
        <taxon>Actinomycetota</taxon>
        <taxon>Actinomycetes</taxon>
        <taxon>Streptosporangiales</taxon>
        <taxon>Streptosporangiaceae</taxon>
        <taxon>Sphaerisporangium</taxon>
    </lineage>
</organism>
<evidence type="ECO:0000313" key="6">
    <source>
        <dbReference type="Proteomes" id="UP001596496"/>
    </source>
</evidence>
<gene>
    <name evidence="5" type="ORF">ACFQSB_27580</name>
</gene>
<reference evidence="6" key="1">
    <citation type="journal article" date="2019" name="Int. J. Syst. Evol. Microbiol.">
        <title>The Global Catalogue of Microorganisms (GCM) 10K type strain sequencing project: providing services to taxonomists for standard genome sequencing and annotation.</title>
        <authorList>
            <consortium name="The Broad Institute Genomics Platform"/>
            <consortium name="The Broad Institute Genome Sequencing Center for Infectious Disease"/>
            <person name="Wu L."/>
            <person name="Ma J."/>
        </authorList>
    </citation>
    <scope>NUCLEOTIDE SEQUENCE [LARGE SCALE GENOMIC DNA]</scope>
    <source>
        <strain evidence="6">CECT 7649</strain>
    </source>
</reference>
<evidence type="ECO:0000313" key="5">
    <source>
        <dbReference type="EMBL" id="MFC7385998.1"/>
    </source>
</evidence>
<dbReference type="InterPro" id="IPR051081">
    <property type="entry name" value="HTH_MetalResp_TranReg"/>
</dbReference>
<dbReference type="Pfam" id="PF12840">
    <property type="entry name" value="HTH_20"/>
    <property type="match status" value="1"/>
</dbReference>
<dbReference type="InterPro" id="IPR001845">
    <property type="entry name" value="HTH_ArsR_DNA-bd_dom"/>
</dbReference>
<dbReference type="Gene3D" id="1.10.10.10">
    <property type="entry name" value="Winged helix-like DNA-binding domain superfamily/Winged helix DNA-binding domain"/>
    <property type="match status" value="1"/>
</dbReference>
<evidence type="ECO:0000256" key="2">
    <source>
        <dbReference type="ARBA" id="ARBA00023125"/>
    </source>
</evidence>
<dbReference type="RefSeq" id="WP_354835512.1">
    <property type="nucleotide sequence ID" value="NZ_JBHTCG010000023.1"/>
</dbReference>
<dbReference type="PRINTS" id="PR00778">
    <property type="entry name" value="HTHARSR"/>
</dbReference>
<name>A0ABW2PA01_9ACTN</name>
<dbReference type="PROSITE" id="PS50987">
    <property type="entry name" value="HTH_ARSR_2"/>
    <property type="match status" value="1"/>
</dbReference>
<dbReference type="PANTHER" id="PTHR33154">
    <property type="entry name" value="TRANSCRIPTIONAL REGULATOR, ARSR FAMILY"/>
    <property type="match status" value="1"/>
</dbReference>
<dbReference type="CDD" id="cd00090">
    <property type="entry name" value="HTH_ARSR"/>
    <property type="match status" value="1"/>
</dbReference>
<keyword evidence="6" id="KW-1185">Reference proteome</keyword>